<dbReference type="Pfam" id="PF00583">
    <property type="entry name" value="Acetyltransf_1"/>
    <property type="match status" value="1"/>
</dbReference>
<accession>A0AAD0W5Y8</accession>
<evidence type="ECO:0000313" key="3">
    <source>
        <dbReference type="Proteomes" id="UP000258102"/>
    </source>
</evidence>
<dbReference type="InterPro" id="IPR016181">
    <property type="entry name" value="Acyl_CoA_acyltransferase"/>
</dbReference>
<protein>
    <submittedName>
        <fullName evidence="2">GNAT family N-acetyltransferase</fullName>
    </submittedName>
</protein>
<dbReference type="RefSeq" id="WP_088532974.1">
    <property type="nucleotide sequence ID" value="NZ_CP021647.1"/>
</dbReference>
<feature type="domain" description="N-acetyltransferase" evidence="1">
    <location>
        <begin position="1"/>
        <end position="150"/>
    </location>
</feature>
<dbReference type="CDD" id="cd04301">
    <property type="entry name" value="NAT_SF"/>
    <property type="match status" value="1"/>
</dbReference>
<evidence type="ECO:0000259" key="1">
    <source>
        <dbReference type="PROSITE" id="PS51186"/>
    </source>
</evidence>
<dbReference type="InterPro" id="IPR000182">
    <property type="entry name" value="GNAT_dom"/>
</dbReference>
<gene>
    <name evidence="2" type="ORF">D0511_23685</name>
</gene>
<dbReference type="GO" id="GO:0016747">
    <property type="term" value="F:acyltransferase activity, transferring groups other than amino-acyl groups"/>
    <property type="evidence" value="ECO:0007669"/>
    <property type="project" value="InterPro"/>
</dbReference>
<dbReference type="PANTHER" id="PTHR43072">
    <property type="entry name" value="N-ACETYLTRANSFERASE"/>
    <property type="match status" value="1"/>
</dbReference>
<organism evidence="2 3">
    <name type="scientific">Pseudoalteromonas piscicida</name>
    <dbReference type="NCBI Taxonomy" id="43662"/>
    <lineage>
        <taxon>Bacteria</taxon>
        <taxon>Pseudomonadati</taxon>
        <taxon>Pseudomonadota</taxon>
        <taxon>Gammaproteobacteria</taxon>
        <taxon>Alteromonadales</taxon>
        <taxon>Pseudoalteromonadaceae</taxon>
        <taxon>Pseudoalteromonas</taxon>
    </lineage>
</organism>
<evidence type="ECO:0000313" key="2">
    <source>
        <dbReference type="EMBL" id="AXR04849.1"/>
    </source>
</evidence>
<dbReference type="AlphaFoldDB" id="A0AAD0W5Y8"/>
<dbReference type="EMBL" id="CP031762">
    <property type="protein sequence ID" value="AXR04849.1"/>
    <property type="molecule type" value="Genomic_DNA"/>
</dbReference>
<sequence length="150" mass="17189">MRIRPATIDDLTTLLDLEQRVIEAERPYNPTIKSQDAKYYDLEKLLTCSNTLVVVGEVSEQIVATGYVQIRASKQQLQHTQHGYLGFMYVTPEHRGKGLNQEIMEHLIAWCKTHNVNDFYLDVYSSNAAAIRAYEKAGFTPCLLEMKLHL</sequence>
<dbReference type="Gene3D" id="3.40.630.30">
    <property type="match status" value="1"/>
</dbReference>
<name>A0AAD0W5Y8_PSEO7</name>
<dbReference type="Proteomes" id="UP000258102">
    <property type="component" value="Chromosome 2"/>
</dbReference>
<dbReference type="KEGG" id="ppis:B1L02_22640"/>
<dbReference type="PROSITE" id="PS51186">
    <property type="entry name" value="GNAT"/>
    <property type="match status" value="1"/>
</dbReference>
<proteinExistence type="predicted"/>
<reference evidence="2 3" key="1">
    <citation type="submission" date="2018-08" db="EMBL/GenBank/DDBJ databases">
        <title>Whole Genome Sequences of Two Pseudoalteromonas piscicida Strains, DE1-A and DE2-A, which Exhibit Strong Antibacterial Activity against Vibrio vulnificus.</title>
        <authorList>
            <person name="Richards G.P."/>
            <person name="Needleman D.S."/>
            <person name="Watson M.A."/>
            <person name="Polson S.W."/>
        </authorList>
    </citation>
    <scope>NUCLEOTIDE SEQUENCE [LARGE SCALE GENOMIC DNA]</scope>
    <source>
        <strain evidence="2 3">DE2-A</strain>
    </source>
</reference>
<dbReference type="SUPFAM" id="SSF55729">
    <property type="entry name" value="Acyl-CoA N-acyltransferases (Nat)"/>
    <property type="match status" value="1"/>
</dbReference>